<sequence>MNRQLERGEFHALCVVYGGKGTSGESFSMQKRAVIRTLSEVLELVKERQLQGRIKGCDEFKRTTTKGDALQYFFFSFGYEKFSTMKLRPNESMRDGSRR</sequence>
<proteinExistence type="predicted"/>
<keyword evidence="2" id="KW-1185">Reference proteome</keyword>
<name>A0ABP0ECZ2_9ASCO</name>
<protein>
    <submittedName>
        <fullName evidence="1">Uncharacterized protein</fullName>
    </submittedName>
</protein>
<evidence type="ECO:0000313" key="1">
    <source>
        <dbReference type="EMBL" id="CAK7908333.1"/>
    </source>
</evidence>
<dbReference type="Proteomes" id="UP001497600">
    <property type="component" value="Chromosome E"/>
</dbReference>
<dbReference type="EMBL" id="OZ004257">
    <property type="protein sequence ID" value="CAK7908333.1"/>
    <property type="molecule type" value="Genomic_DNA"/>
</dbReference>
<organism evidence="1 2">
    <name type="scientific">[Candida] anglica</name>
    <dbReference type="NCBI Taxonomy" id="148631"/>
    <lineage>
        <taxon>Eukaryota</taxon>
        <taxon>Fungi</taxon>
        <taxon>Dikarya</taxon>
        <taxon>Ascomycota</taxon>
        <taxon>Saccharomycotina</taxon>
        <taxon>Pichiomycetes</taxon>
        <taxon>Debaryomycetaceae</taxon>
        <taxon>Kurtzmaniella</taxon>
    </lineage>
</organism>
<reference evidence="1 2" key="1">
    <citation type="submission" date="2024-01" db="EMBL/GenBank/DDBJ databases">
        <authorList>
            <consortium name="Genoscope - CEA"/>
            <person name="William W."/>
        </authorList>
    </citation>
    <scope>NUCLEOTIDE SEQUENCE [LARGE SCALE GENOMIC DNA]</scope>
    <source>
        <strain evidence="1 2">29B2s-10</strain>
    </source>
</reference>
<gene>
    <name evidence="1" type="ORF">CAAN4_E09802</name>
</gene>
<accession>A0ABP0ECZ2</accession>
<evidence type="ECO:0000313" key="2">
    <source>
        <dbReference type="Proteomes" id="UP001497600"/>
    </source>
</evidence>